<dbReference type="SUPFAM" id="SSF51316">
    <property type="entry name" value="Mss4-like"/>
    <property type="match status" value="1"/>
</dbReference>
<dbReference type="Gene3D" id="2.170.150.70">
    <property type="match status" value="1"/>
</dbReference>
<accession>A0ABS2C928</accession>
<dbReference type="PANTHER" id="PTHR28620:SF1">
    <property type="entry name" value="CENP-V_GFA DOMAIN-CONTAINING PROTEIN"/>
    <property type="match status" value="1"/>
</dbReference>
<evidence type="ECO:0000256" key="3">
    <source>
        <dbReference type="ARBA" id="ARBA00022833"/>
    </source>
</evidence>
<evidence type="ECO:0000256" key="2">
    <source>
        <dbReference type="ARBA" id="ARBA00022723"/>
    </source>
</evidence>
<dbReference type="RefSeq" id="WP_275412319.1">
    <property type="nucleotide sequence ID" value="NZ_WOFE01000001.1"/>
</dbReference>
<proteinExistence type="inferred from homology"/>
<reference evidence="5 6" key="1">
    <citation type="submission" date="2019-11" db="EMBL/GenBank/DDBJ databases">
        <title>Novel Deefgea species.</title>
        <authorList>
            <person name="Han J.-H."/>
        </authorList>
    </citation>
    <scope>NUCLEOTIDE SEQUENCE [LARGE SCALE GENOMIC DNA]</scope>
    <source>
        <strain evidence="5 6">LMG 24817</strain>
    </source>
</reference>
<evidence type="ECO:0000256" key="1">
    <source>
        <dbReference type="ARBA" id="ARBA00005495"/>
    </source>
</evidence>
<organism evidence="5 6">
    <name type="scientific">Deefgea chitinilytica</name>
    <dbReference type="NCBI Taxonomy" id="570276"/>
    <lineage>
        <taxon>Bacteria</taxon>
        <taxon>Pseudomonadati</taxon>
        <taxon>Pseudomonadota</taxon>
        <taxon>Betaproteobacteria</taxon>
        <taxon>Neisseriales</taxon>
        <taxon>Chitinibacteraceae</taxon>
        <taxon>Deefgea</taxon>
    </lineage>
</organism>
<comment type="similarity">
    <text evidence="1">Belongs to the Gfa family.</text>
</comment>
<dbReference type="PROSITE" id="PS51891">
    <property type="entry name" value="CENP_V_GFA"/>
    <property type="match status" value="1"/>
</dbReference>
<dbReference type="InterPro" id="IPR011057">
    <property type="entry name" value="Mss4-like_sf"/>
</dbReference>
<evidence type="ECO:0000313" key="5">
    <source>
        <dbReference type="EMBL" id="MBM5570658.1"/>
    </source>
</evidence>
<evidence type="ECO:0000313" key="6">
    <source>
        <dbReference type="Proteomes" id="UP001195660"/>
    </source>
</evidence>
<dbReference type="Proteomes" id="UP001195660">
    <property type="component" value="Unassembled WGS sequence"/>
</dbReference>
<dbReference type="Pfam" id="PF04828">
    <property type="entry name" value="GFA"/>
    <property type="match status" value="1"/>
</dbReference>
<sequence>MENLRTYHGSCHCGAVKFRISSPEITSGVRCNCSICERKGALMTPHIYSPEELVVESGADQLSVYQFGSGVAKHYFCKVCGIYPFHQTMRKAGYYRVNVGCVNGLEPLVMPVEVFDGKSL</sequence>
<dbReference type="InterPro" id="IPR052355">
    <property type="entry name" value="CENP-V-like"/>
</dbReference>
<evidence type="ECO:0000259" key="4">
    <source>
        <dbReference type="PROSITE" id="PS51891"/>
    </source>
</evidence>
<dbReference type="EMBL" id="WOFE01000001">
    <property type="protein sequence ID" value="MBM5570658.1"/>
    <property type="molecule type" value="Genomic_DNA"/>
</dbReference>
<comment type="caution">
    <text evidence="5">The sequence shown here is derived from an EMBL/GenBank/DDBJ whole genome shotgun (WGS) entry which is preliminary data.</text>
</comment>
<dbReference type="PANTHER" id="PTHR28620">
    <property type="entry name" value="CENTROMERE PROTEIN V"/>
    <property type="match status" value="1"/>
</dbReference>
<dbReference type="InterPro" id="IPR006913">
    <property type="entry name" value="CENP-V/GFA"/>
</dbReference>
<gene>
    <name evidence="5" type="ORF">GM173_03585</name>
</gene>
<protein>
    <submittedName>
        <fullName evidence="5">GFA family protein</fullName>
    </submittedName>
</protein>
<feature type="domain" description="CENP-V/GFA" evidence="4">
    <location>
        <begin position="7"/>
        <end position="116"/>
    </location>
</feature>
<keyword evidence="6" id="KW-1185">Reference proteome</keyword>
<keyword evidence="2" id="KW-0479">Metal-binding</keyword>
<keyword evidence="3" id="KW-0862">Zinc</keyword>
<name>A0ABS2C928_9NEIS</name>